<sequence>MSHAPADHYDRVTAAWGLLLGEELHYGVFSDGISGLADATGELTRRMIDGGQIAGAENVLDVGCGTGAPAVRLAQEFGVHVTGITTSSEGIAAATARAAAAGVSERTRFEQRDGMANGLPDAAFDRVWVLESSHLMRRRDRLIAENARVLKPGGRMVLCDLVLQRPLDLAEVRRLREPLTLLRAVYGDARMEQVSEYRRLAEASGLRVDEEHDLTELTRPTFDAWAANAVRHHDEVVALIGEQATRDFADSCDVLRGFWDDGTLGYALIAAVKP</sequence>
<keyword evidence="2 5" id="KW-0808">Transferase</keyword>
<dbReference type="Gene3D" id="3.40.50.150">
    <property type="entry name" value="Vaccinia Virus protein VP39"/>
    <property type="match status" value="1"/>
</dbReference>
<dbReference type="CDD" id="cd02440">
    <property type="entry name" value="AdoMet_MTases"/>
    <property type="match status" value="1"/>
</dbReference>
<dbReference type="PANTHER" id="PTHR44068:SF11">
    <property type="entry name" value="GERANYL DIPHOSPHATE 2-C-METHYLTRANSFERASE"/>
    <property type="match status" value="1"/>
</dbReference>
<feature type="domain" description="Polyketide synthase-like methyltransferase" evidence="4">
    <location>
        <begin position="29"/>
        <end position="231"/>
    </location>
</feature>
<dbReference type="AlphaFoldDB" id="A0AAU7AWT2"/>
<proteinExistence type="predicted"/>
<dbReference type="EMBL" id="CP114014">
    <property type="protein sequence ID" value="XAY06156.1"/>
    <property type="molecule type" value="Genomic_DNA"/>
</dbReference>
<evidence type="ECO:0000256" key="2">
    <source>
        <dbReference type="ARBA" id="ARBA00022679"/>
    </source>
</evidence>
<dbReference type="InterPro" id="IPR029063">
    <property type="entry name" value="SAM-dependent_MTases_sf"/>
</dbReference>
<dbReference type="Pfam" id="PF02353">
    <property type="entry name" value="CMAS"/>
    <property type="match status" value="1"/>
</dbReference>
<reference evidence="5" key="1">
    <citation type="submission" date="2022-12" db="EMBL/GenBank/DDBJ databases">
        <title>Paraconexibacter alkalitolerans sp. nov. and Baekduia alba sp. nov., isolated from soil and emended description of the genera Paraconexibacter (Chun et al., 2020) and Baekduia (An et al., 2020).</title>
        <authorList>
            <person name="Vieira S."/>
            <person name="Huber K.J."/>
            <person name="Geppert A."/>
            <person name="Wolf J."/>
            <person name="Neumann-Schaal M."/>
            <person name="Muesken M."/>
            <person name="Overmann J."/>
        </authorList>
    </citation>
    <scope>NUCLEOTIDE SEQUENCE</scope>
    <source>
        <strain evidence="5">AEG42_29</strain>
    </source>
</reference>
<dbReference type="RefSeq" id="WP_354697394.1">
    <property type="nucleotide sequence ID" value="NZ_CP114014.1"/>
</dbReference>
<dbReference type="SMART" id="SM00828">
    <property type="entry name" value="PKS_MT"/>
    <property type="match status" value="1"/>
</dbReference>
<dbReference type="SUPFAM" id="SSF53335">
    <property type="entry name" value="S-adenosyl-L-methionine-dependent methyltransferases"/>
    <property type="match status" value="1"/>
</dbReference>
<dbReference type="InterPro" id="IPR050447">
    <property type="entry name" value="Erg6_SMT_methyltransf"/>
</dbReference>
<keyword evidence="1 5" id="KW-0489">Methyltransferase</keyword>
<dbReference type="GO" id="GO:0008168">
    <property type="term" value="F:methyltransferase activity"/>
    <property type="evidence" value="ECO:0007669"/>
    <property type="project" value="UniProtKB-KW"/>
</dbReference>
<organism evidence="5">
    <name type="scientific">Paraconexibacter sp. AEG42_29</name>
    <dbReference type="NCBI Taxonomy" id="2997339"/>
    <lineage>
        <taxon>Bacteria</taxon>
        <taxon>Bacillati</taxon>
        <taxon>Actinomycetota</taxon>
        <taxon>Thermoleophilia</taxon>
        <taxon>Solirubrobacterales</taxon>
        <taxon>Paraconexibacteraceae</taxon>
        <taxon>Paraconexibacter</taxon>
    </lineage>
</organism>
<dbReference type="KEGG" id="parq:DSM112329_03019"/>
<evidence type="ECO:0000259" key="4">
    <source>
        <dbReference type="SMART" id="SM00828"/>
    </source>
</evidence>
<keyword evidence="3" id="KW-0949">S-adenosyl-L-methionine</keyword>
<dbReference type="InterPro" id="IPR020803">
    <property type="entry name" value="MeTfrase_dom"/>
</dbReference>
<dbReference type="EC" id="2.1.1.315" evidence="5"/>
<protein>
    <submittedName>
        <fullName evidence="5">27-O-demethylrifamycin SV methyltransferase</fullName>
        <ecNumber evidence="5">2.1.1.315</ecNumber>
    </submittedName>
</protein>
<name>A0AAU7AWT2_9ACTN</name>
<accession>A0AAU7AWT2</accession>
<dbReference type="PANTHER" id="PTHR44068">
    <property type="entry name" value="ZGC:194242"/>
    <property type="match status" value="1"/>
</dbReference>
<dbReference type="GO" id="GO:0032259">
    <property type="term" value="P:methylation"/>
    <property type="evidence" value="ECO:0007669"/>
    <property type="project" value="UniProtKB-KW"/>
</dbReference>
<gene>
    <name evidence="5" type="ORF">DSM112329_03019</name>
</gene>
<evidence type="ECO:0000256" key="3">
    <source>
        <dbReference type="ARBA" id="ARBA00022691"/>
    </source>
</evidence>
<evidence type="ECO:0000256" key="1">
    <source>
        <dbReference type="ARBA" id="ARBA00022603"/>
    </source>
</evidence>
<evidence type="ECO:0000313" key="5">
    <source>
        <dbReference type="EMBL" id="XAY06156.1"/>
    </source>
</evidence>